<dbReference type="OrthoDB" id="9813334at2"/>
<feature type="region of interest" description="Disordered" evidence="6">
    <location>
        <begin position="105"/>
        <end position="161"/>
    </location>
</feature>
<comment type="subunit">
    <text evidence="4">Part of the 50S ribosomal subunit. Contacts protein L20.</text>
</comment>
<dbReference type="AlphaFoldDB" id="A0A4S2H8W7"/>
<keyword evidence="4 5" id="KW-0699">rRNA-binding</keyword>
<dbReference type="InterPro" id="IPR028909">
    <property type="entry name" value="bL21-like"/>
</dbReference>
<dbReference type="GO" id="GO:0003735">
    <property type="term" value="F:structural constituent of ribosome"/>
    <property type="evidence" value="ECO:0007669"/>
    <property type="project" value="InterPro"/>
</dbReference>
<comment type="function">
    <text evidence="4 5">This protein binds to 23S rRNA in the presence of protein L20.</text>
</comment>
<dbReference type="InterPro" id="IPR001787">
    <property type="entry name" value="Ribosomal_bL21"/>
</dbReference>
<evidence type="ECO:0000256" key="2">
    <source>
        <dbReference type="ARBA" id="ARBA00022980"/>
    </source>
</evidence>
<dbReference type="SUPFAM" id="SSF141091">
    <property type="entry name" value="L21p-like"/>
    <property type="match status" value="1"/>
</dbReference>
<dbReference type="HAMAP" id="MF_01363">
    <property type="entry name" value="Ribosomal_bL21"/>
    <property type="match status" value="1"/>
</dbReference>
<evidence type="ECO:0000313" key="7">
    <source>
        <dbReference type="EMBL" id="TGY92287.1"/>
    </source>
</evidence>
<dbReference type="RefSeq" id="WP_135945420.1">
    <property type="nucleotide sequence ID" value="NZ_BMEI01000003.1"/>
</dbReference>
<dbReference type="NCBIfam" id="NF008916">
    <property type="entry name" value="PRK12278.1-4"/>
    <property type="match status" value="1"/>
</dbReference>
<keyword evidence="4 5" id="KW-0694">RNA-binding</keyword>
<dbReference type="NCBIfam" id="TIGR00061">
    <property type="entry name" value="L21"/>
    <property type="match status" value="1"/>
</dbReference>
<evidence type="ECO:0000256" key="6">
    <source>
        <dbReference type="SAM" id="MobiDB-lite"/>
    </source>
</evidence>
<dbReference type="GO" id="GO:0005840">
    <property type="term" value="C:ribosome"/>
    <property type="evidence" value="ECO:0007669"/>
    <property type="project" value="UniProtKB-KW"/>
</dbReference>
<keyword evidence="8" id="KW-1185">Reference proteome</keyword>
<dbReference type="GO" id="GO:0006412">
    <property type="term" value="P:translation"/>
    <property type="evidence" value="ECO:0007669"/>
    <property type="project" value="UniProtKB-UniRule"/>
</dbReference>
<organism evidence="7 8">
    <name type="scientific">Marinicauda pacifica</name>
    <dbReference type="NCBI Taxonomy" id="1133559"/>
    <lineage>
        <taxon>Bacteria</taxon>
        <taxon>Pseudomonadati</taxon>
        <taxon>Pseudomonadota</taxon>
        <taxon>Alphaproteobacteria</taxon>
        <taxon>Maricaulales</taxon>
        <taxon>Maricaulaceae</taxon>
        <taxon>Marinicauda</taxon>
    </lineage>
</organism>
<sequence length="222" mass="23589">MYAVIKTGGKQYKVAEGDQLVIEKLDGEAGDIVSFGEVLMLAGDKGVTVGSPLVEGAQVMGELVELKRGKKIIIFKKRRRQNYRRTKGHRQWHAVVSISEIVAPGDTPKTKASAKPKTAKTDDKPAKAEKSAKPSASAKTAEKSAPVPADSKKAAAGDDLKALTGVGPALETKLIEAGITSYAQVADWTEADLDKLDGEIPGLKAKAEKGDWINEAKQRAGK</sequence>
<feature type="compositionally biased region" description="Low complexity" evidence="6">
    <location>
        <begin position="133"/>
        <end position="146"/>
    </location>
</feature>
<evidence type="ECO:0000256" key="5">
    <source>
        <dbReference type="RuleBase" id="RU000562"/>
    </source>
</evidence>
<dbReference type="PANTHER" id="PTHR21349:SF0">
    <property type="entry name" value="LARGE RIBOSOMAL SUBUNIT PROTEIN BL21M"/>
    <property type="match status" value="1"/>
</dbReference>
<comment type="similarity">
    <text evidence="1 4 5">Belongs to the bacterial ribosomal protein bL21 family.</text>
</comment>
<evidence type="ECO:0000256" key="4">
    <source>
        <dbReference type="HAMAP-Rule" id="MF_01363"/>
    </source>
</evidence>
<proteinExistence type="inferred from homology"/>
<dbReference type="Gene3D" id="1.10.150.20">
    <property type="entry name" value="5' to 3' exonuclease, C-terminal subdomain"/>
    <property type="match status" value="1"/>
</dbReference>
<dbReference type="InterPro" id="IPR036164">
    <property type="entry name" value="bL21-like_sf"/>
</dbReference>
<evidence type="ECO:0000313" key="8">
    <source>
        <dbReference type="Proteomes" id="UP000305451"/>
    </source>
</evidence>
<dbReference type="GO" id="GO:1990904">
    <property type="term" value="C:ribonucleoprotein complex"/>
    <property type="evidence" value="ECO:0007669"/>
    <property type="project" value="UniProtKB-KW"/>
</dbReference>
<comment type="caution">
    <text evidence="7">The sequence shown here is derived from an EMBL/GenBank/DDBJ whole genome shotgun (WGS) entry which is preliminary data.</text>
</comment>
<evidence type="ECO:0000256" key="3">
    <source>
        <dbReference type="ARBA" id="ARBA00023274"/>
    </source>
</evidence>
<reference evidence="7 8" key="1">
    <citation type="journal article" date="2013" name="Int. J. Syst. Evol. Microbiol.">
        <title>Marinicauda pacifica gen. nov., sp. nov., a prosthecate alphaproteobacterium of the family Hyphomonadaceae isolated from deep seawater.</title>
        <authorList>
            <person name="Zhang X.Y."/>
            <person name="Li G.W."/>
            <person name="Wang C.S."/>
            <person name="Zhang Y.J."/>
            <person name="Xu X.W."/>
            <person name="Li H."/>
            <person name="Liu A."/>
            <person name="Liu C."/>
            <person name="Xie B.B."/>
            <person name="Qin Q.L."/>
            <person name="Xu Z."/>
            <person name="Chen X.L."/>
            <person name="Zhou B.C."/>
            <person name="Zhang Y.Z."/>
        </authorList>
    </citation>
    <scope>NUCLEOTIDE SEQUENCE [LARGE SCALE GENOMIC DNA]</scope>
    <source>
        <strain evidence="7 8">P-1 km-3</strain>
    </source>
</reference>
<protein>
    <recommendedName>
        <fullName evidence="4">Large ribosomal subunit protein bL21</fullName>
    </recommendedName>
</protein>
<feature type="compositionally biased region" description="Basic and acidic residues" evidence="6">
    <location>
        <begin position="150"/>
        <end position="161"/>
    </location>
</feature>
<dbReference type="GO" id="GO:0019843">
    <property type="term" value="F:rRNA binding"/>
    <property type="evidence" value="ECO:0007669"/>
    <property type="project" value="UniProtKB-UniRule"/>
</dbReference>
<dbReference type="Proteomes" id="UP000305451">
    <property type="component" value="Unassembled WGS sequence"/>
</dbReference>
<dbReference type="Pfam" id="PF00829">
    <property type="entry name" value="Ribosomal_L21p"/>
    <property type="match status" value="1"/>
</dbReference>
<dbReference type="PANTHER" id="PTHR21349">
    <property type="entry name" value="50S RIBOSOMAL PROTEIN L21"/>
    <property type="match status" value="1"/>
</dbReference>
<dbReference type="EMBL" id="SRXV01000003">
    <property type="protein sequence ID" value="TGY92287.1"/>
    <property type="molecule type" value="Genomic_DNA"/>
</dbReference>
<evidence type="ECO:0000256" key="1">
    <source>
        <dbReference type="ARBA" id="ARBA00008563"/>
    </source>
</evidence>
<accession>A0A4S2H8W7</accession>
<keyword evidence="2 4" id="KW-0689">Ribosomal protein</keyword>
<keyword evidence="3 4" id="KW-0687">Ribonucleoprotein</keyword>
<feature type="compositionally biased region" description="Basic and acidic residues" evidence="6">
    <location>
        <begin position="119"/>
        <end position="132"/>
    </location>
</feature>
<dbReference type="GO" id="GO:0005737">
    <property type="term" value="C:cytoplasm"/>
    <property type="evidence" value="ECO:0007669"/>
    <property type="project" value="UniProtKB-ARBA"/>
</dbReference>
<gene>
    <name evidence="4" type="primary">rplU</name>
    <name evidence="7" type="ORF">E5162_11595</name>
</gene>
<name>A0A4S2H8W7_9PROT</name>